<sequence length="175" mass="17686">MSIIEKIHSELGALTAGVDKARGLTAAAGSQAQEVGARAAGAGFAAVAVGMARVRDAIQNVQAGFGRFSASVGEAAKATSAVPRQSTPQETVAGLAPVQSALDNARDAGTQVISQLGDVQQLVRAVLHGGQPGPLLQTLNEAKQIVVLLVERTGTTRQAIETAVAEARRLGASGN</sequence>
<evidence type="ECO:0000313" key="1">
    <source>
        <dbReference type="EMBL" id="ABV97828.1"/>
    </source>
</evidence>
<protein>
    <submittedName>
        <fullName evidence="1">Uncharacterized protein</fullName>
    </submittedName>
</protein>
<name>A8LYW5_SALAI</name>
<dbReference type="OrthoDB" id="3405122at2"/>
<dbReference type="EMBL" id="CP000850">
    <property type="protein sequence ID" value="ABV97828.1"/>
    <property type="molecule type" value="Genomic_DNA"/>
</dbReference>
<dbReference type="InterPro" id="IPR046211">
    <property type="entry name" value="DUF6244"/>
</dbReference>
<organism evidence="1">
    <name type="scientific">Salinispora arenicola (strain CNS-205)</name>
    <dbReference type="NCBI Taxonomy" id="391037"/>
    <lineage>
        <taxon>Bacteria</taxon>
        <taxon>Bacillati</taxon>
        <taxon>Actinomycetota</taxon>
        <taxon>Actinomycetes</taxon>
        <taxon>Micromonosporales</taxon>
        <taxon>Micromonosporaceae</taxon>
        <taxon>Salinispora</taxon>
    </lineage>
</organism>
<dbReference type="KEGG" id="saq:Sare_1943"/>
<dbReference type="eggNOG" id="ENOG5031UET">
    <property type="taxonomic scope" value="Bacteria"/>
</dbReference>
<dbReference type="HOGENOM" id="CLU_128797_0_0_11"/>
<dbReference type="Pfam" id="PF19757">
    <property type="entry name" value="DUF6244"/>
    <property type="match status" value="1"/>
</dbReference>
<dbReference type="AlphaFoldDB" id="A8LYW5"/>
<dbReference type="STRING" id="391037.Sare_1943"/>
<gene>
    <name evidence="1" type="ordered locus">Sare_1943</name>
</gene>
<proteinExistence type="predicted"/>
<dbReference type="PATRIC" id="fig|391037.6.peg.1971"/>
<accession>A8LYW5</accession>
<reference evidence="1" key="1">
    <citation type="submission" date="2007-10" db="EMBL/GenBank/DDBJ databases">
        <title>Complete sequence of Salinispora arenicola CNS-205.</title>
        <authorList>
            <consortium name="US DOE Joint Genome Institute"/>
            <person name="Copeland A."/>
            <person name="Lucas S."/>
            <person name="Lapidus A."/>
            <person name="Barry K."/>
            <person name="Glavina del Rio T."/>
            <person name="Dalin E."/>
            <person name="Tice H."/>
            <person name="Pitluck S."/>
            <person name="Foster B."/>
            <person name="Schmutz J."/>
            <person name="Larimer F."/>
            <person name="Land M."/>
            <person name="Hauser L."/>
            <person name="Kyrpides N."/>
            <person name="Ivanova N."/>
            <person name="Jensen P.R."/>
            <person name="Moore B.S."/>
            <person name="Penn K."/>
            <person name="Jenkins C."/>
            <person name="Udwary D."/>
            <person name="Xiang L."/>
            <person name="Gontang E."/>
            <person name="Richardson P."/>
        </authorList>
    </citation>
    <scope>NUCLEOTIDE SEQUENCE [LARGE SCALE GENOMIC DNA]</scope>
    <source>
        <strain evidence="1">CNS-205</strain>
    </source>
</reference>